<dbReference type="AlphaFoldDB" id="A0A7D4NRL9"/>
<sequence>MSTIGYAILVDLGNMKVFSINKSTQSSISLQTYQLEENFESLAKISQIYTDKAGDFSNSVSDVGSSYENKSDIEIKNRSIDHLGEFINEFASNHKGKLYLAASAPIHTKVSDKLSSQTKEKICKFLSKDLTKQKTDKVIGAFGLA</sequence>
<dbReference type="RefSeq" id="WP_173285215.1">
    <property type="nucleotide sequence ID" value="NZ_CP054020.1"/>
</dbReference>
<dbReference type="EMBL" id="CP054020">
    <property type="protein sequence ID" value="QKI89317.1"/>
    <property type="molecule type" value="Genomic_DNA"/>
</dbReference>
<name>A0A7D4NRL9_9GAMM</name>
<reference evidence="1 2" key="1">
    <citation type="submission" date="2020-05" db="EMBL/GenBank/DDBJ databases">
        <title>Thiomicrorhabdus sediminis sp.nov. and Thiomicrorhabdus xiamenensis sp.nov., novel sulfur-oxidizing bacteria isolated from coastal sediment.</title>
        <authorList>
            <person name="Liu X."/>
        </authorList>
    </citation>
    <scope>NUCLEOTIDE SEQUENCE [LARGE SCALE GENOMIC DNA]</scope>
    <source>
        <strain evidence="1 2">G2</strain>
    </source>
</reference>
<gene>
    <name evidence="1" type="ORF">HQN79_06930</name>
</gene>
<dbReference type="Proteomes" id="UP000504724">
    <property type="component" value="Chromosome"/>
</dbReference>
<organism evidence="1 2">
    <name type="scientific">Thiomicrorhabdus xiamenensis</name>
    <dbReference type="NCBI Taxonomy" id="2739063"/>
    <lineage>
        <taxon>Bacteria</taxon>
        <taxon>Pseudomonadati</taxon>
        <taxon>Pseudomonadota</taxon>
        <taxon>Gammaproteobacteria</taxon>
        <taxon>Thiotrichales</taxon>
        <taxon>Piscirickettsiaceae</taxon>
        <taxon>Thiomicrorhabdus</taxon>
    </lineage>
</organism>
<evidence type="ECO:0000313" key="1">
    <source>
        <dbReference type="EMBL" id="QKI89317.1"/>
    </source>
</evidence>
<dbReference type="Pfam" id="PF10116">
    <property type="entry name" value="Host_attach"/>
    <property type="match status" value="1"/>
</dbReference>
<keyword evidence="2" id="KW-1185">Reference proteome</keyword>
<protein>
    <submittedName>
        <fullName evidence="1">Host attachment protein</fullName>
    </submittedName>
</protein>
<dbReference type="KEGG" id="txa:HQN79_06930"/>
<dbReference type="InterPro" id="IPR019291">
    <property type="entry name" value="Host_attachment_protein"/>
</dbReference>
<evidence type="ECO:0000313" key="2">
    <source>
        <dbReference type="Proteomes" id="UP000504724"/>
    </source>
</evidence>
<accession>A0A7D4NRL9</accession>
<proteinExistence type="predicted"/>